<evidence type="ECO:0000259" key="6">
    <source>
        <dbReference type="PROSITE" id="PS50943"/>
    </source>
</evidence>
<dbReference type="GO" id="GO:0003677">
    <property type="term" value="F:DNA binding"/>
    <property type="evidence" value="ECO:0007669"/>
    <property type="project" value="UniProtKB-KW"/>
</dbReference>
<dbReference type="SUPFAM" id="SSF47413">
    <property type="entry name" value="lambda repressor-like DNA-binding domains"/>
    <property type="match status" value="1"/>
</dbReference>
<name>A0ABW1ZFZ1_9DEIO</name>
<dbReference type="PROSITE" id="PS00356">
    <property type="entry name" value="HTH_LACI_1"/>
    <property type="match status" value="1"/>
</dbReference>
<dbReference type="InterPro" id="IPR046335">
    <property type="entry name" value="LacI/GalR-like_sensor"/>
</dbReference>
<keyword evidence="1" id="KW-0678">Repressor</keyword>
<dbReference type="InterPro" id="IPR001387">
    <property type="entry name" value="Cro/C1-type_HTH"/>
</dbReference>
<dbReference type="EMBL" id="JBHSWB010000001">
    <property type="protein sequence ID" value="MFC6659790.1"/>
    <property type="molecule type" value="Genomic_DNA"/>
</dbReference>
<evidence type="ECO:0000256" key="4">
    <source>
        <dbReference type="ARBA" id="ARBA00023163"/>
    </source>
</evidence>
<dbReference type="Gene3D" id="3.40.50.2300">
    <property type="match status" value="2"/>
</dbReference>
<dbReference type="PANTHER" id="PTHR30146">
    <property type="entry name" value="LACI-RELATED TRANSCRIPTIONAL REPRESSOR"/>
    <property type="match status" value="1"/>
</dbReference>
<reference evidence="8" key="1">
    <citation type="journal article" date="2019" name="Int. J. Syst. Evol. Microbiol.">
        <title>The Global Catalogue of Microorganisms (GCM) 10K type strain sequencing project: providing services to taxonomists for standard genome sequencing and annotation.</title>
        <authorList>
            <consortium name="The Broad Institute Genomics Platform"/>
            <consortium name="The Broad Institute Genome Sequencing Center for Infectious Disease"/>
            <person name="Wu L."/>
            <person name="Ma J."/>
        </authorList>
    </citation>
    <scope>NUCLEOTIDE SEQUENCE [LARGE SCALE GENOMIC DNA]</scope>
    <source>
        <strain evidence="8">CCUG 63830</strain>
    </source>
</reference>
<dbReference type="Gene3D" id="1.10.260.40">
    <property type="entry name" value="lambda repressor-like DNA-binding domains"/>
    <property type="match status" value="1"/>
</dbReference>
<dbReference type="InterPro" id="IPR000843">
    <property type="entry name" value="HTH_LacI"/>
</dbReference>
<evidence type="ECO:0000256" key="1">
    <source>
        <dbReference type="ARBA" id="ARBA00022491"/>
    </source>
</evidence>
<dbReference type="PROSITE" id="PS50943">
    <property type="entry name" value="HTH_CROC1"/>
    <property type="match status" value="1"/>
</dbReference>
<comment type="caution">
    <text evidence="7">The sequence shown here is derived from an EMBL/GenBank/DDBJ whole genome shotgun (WGS) entry which is preliminary data.</text>
</comment>
<keyword evidence="4" id="KW-0804">Transcription</keyword>
<accession>A0ABW1ZFZ1</accession>
<evidence type="ECO:0000256" key="3">
    <source>
        <dbReference type="ARBA" id="ARBA00023125"/>
    </source>
</evidence>
<keyword evidence="3 7" id="KW-0238">DNA-binding</keyword>
<dbReference type="RefSeq" id="WP_224603664.1">
    <property type="nucleotide sequence ID" value="NZ_JAIQXV010000001.1"/>
</dbReference>
<gene>
    <name evidence="7" type="ORF">ACFP90_04995</name>
</gene>
<evidence type="ECO:0000256" key="2">
    <source>
        <dbReference type="ARBA" id="ARBA00023015"/>
    </source>
</evidence>
<dbReference type="Pfam" id="PF00356">
    <property type="entry name" value="LacI"/>
    <property type="match status" value="1"/>
</dbReference>
<dbReference type="PRINTS" id="PR00036">
    <property type="entry name" value="HTHLACI"/>
</dbReference>
<sequence length="351" mass="37976">MTRAVTLTEVAREAGVSPSTVSRILNGTARVGDDKASQVRRAIEKLGYTRNAFARSLATGSSGIIGVLTPDIASPFYNDALSGIERGLMGSGYSPLMISGHWRTGEEEHAVELLLGRRVEGLILLGGQLPDAEIRAVAAQVPVGVLGRVVNLDAWGGVSIALDQRQSARDLVTYLVGRGHRVIGHISGPPDHADARERLAGYREALEDCGLRFQPSLVVAGDFQELSGLIGMQRLWQRCPRLTAVFCANDQMAYGARLALHRLGLRVPEDLSLIGFDDLPGSAYTTPPLSSVRQPMAEMGRWLARAVLARLRGEAIPPFTPRQELMLRESVATRRVGPDPAHPPRRPKPLP</sequence>
<keyword evidence="8" id="KW-1185">Reference proteome</keyword>
<proteinExistence type="predicted"/>
<feature type="domain" description="HTH cro/C1-type" evidence="6">
    <location>
        <begin position="6"/>
        <end position="53"/>
    </location>
</feature>
<dbReference type="PANTHER" id="PTHR30146:SF148">
    <property type="entry name" value="HTH-TYPE TRANSCRIPTIONAL REPRESSOR PURR-RELATED"/>
    <property type="match status" value="1"/>
</dbReference>
<evidence type="ECO:0000259" key="5">
    <source>
        <dbReference type="PROSITE" id="PS50932"/>
    </source>
</evidence>
<dbReference type="SUPFAM" id="SSF53822">
    <property type="entry name" value="Periplasmic binding protein-like I"/>
    <property type="match status" value="1"/>
</dbReference>
<dbReference type="CDD" id="cd01392">
    <property type="entry name" value="HTH_LacI"/>
    <property type="match status" value="1"/>
</dbReference>
<dbReference type="SMART" id="SM00354">
    <property type="entry name" value="HTH_LACI"/>
    <property type="match status" value="1"/>
</dbReference>
<dbReference type="Proteomes" id="UP001596317">
    <property type="component" value="Unassembled WGS sequence"/>
</dbReference>
<dbReference type="Pfam" id="PF13377">
    <property type="entry name" value="Peripla_BP_3"/>
    <property type="match status" value="1"/>
</dbReference>
<keyword evidence="2" id="KW-0805">Transcription regulation</keyword>
<protein>
    <submittedName>
        <fullName evidence="7">LacI family DNA-binding transcriptional regulator</fullName>
    </submittedName>
</protein>
<dbReference type="PROSITE" id="PS50932">
    <property type="entry name" value="HTH_LACI_2"/>
    <property type="match status" value="1"/>
</dbReference>
<evidence type="ECO:0000313" key="8">
    <source>
        <dbReference type="Proteomes" id="UP001596317"/>
    </source>
</evidence>
<evidence type="ECO:0000313" key="7">
    <source>
        <dbReference type="EMBL" id="MFC6659790.1"/>
    </source>
</evidence>
<feature type="domain" description="HTH lacI-type" evidence="5">
    <location>
        <begin position="5"/>
        <end position="59"/>
    </location>
</feature>
<dbReference type="InterPro" id="IPR028082">
    <property type="entry name" value="Peripla_BP_I"/>
</dbReference>
<dbReference type="InterPro" id="IPR010982">
    <property type="entry name" value="Lambda_DNA-bd_dom_sf"/>
</dbReference>
<organism evidence="7 8">
    <name type="scientific">Deinococcus multiflagellatus</name>
    <dbReference type="NCBI Taxonomy" id="1656887"/>
    <lineage>
        <taxon>Bacteria</taxon>
        <taxon>Thermotogati</taxon>
        <taxon>Deinococcota</taxon>
        <taxon>Deinococci</taxon>
        <taxon>Deinococcales</taxon>
        <taxon>Deinococcaceae</taxon>
        <taxon>Deinococcus</taxon>
    </lineage>
</organism>